<sequence>MIVRAMTPQDGASVIEIYGRGIRTGNATFQDHPGTWDDWDSGHLNECRLVACDQTDQVVGWAGLSGVSSRCVYRGVAEISVYVDPDAQGKGIGTALLGALIAASEAQGIWSLEAGIFPENIASIALHKRHGFAEVGLRRGLGRMGYGPMAGQWRDVMLLQRRSTTVGVD</sequence>
<evidence type="ECO:0000313" key="4">
    <source>
        <dbReference type="EMBL" id="MBN8197045.1"/>
    </source>
</evidence>
<evidence type="ECO:0000259" key="3">
    <source>
        <dbReference type="PROSITE" id="PS51186"/>
    </source>
</evidence>
<protein>
    <submittedName>
        <fullName evidence="4">N-acetyltransferase</fullName>
    </submittedName>
</protein>
<dbReference type="Proteomes" id="UP000664405">
    <property type="component" value="Unassembled WGS sequence"/>
</dbReference>
<dbReference type="PANTHER" id="PTHR43072">
    <property type="entry name" value="N-ACETYLTRANSFERASE"/>
    <property type="match status" value="1"/>
</dbReference>
<dbReference type="RefSeq" id="WP_206927472.1">
    <property type="nucleotide sequence ID" value="NZ_JAEKJW010000002.1"/>
</dbReference>
<dbReference type="AlphaFoldDB" id="A0A8I1M819"/>
<reference evidence="4" key="1">
    <citation type="submission" date="2020-12" db="EMBL/GenBank/DDBJ databases">
        <title>Oil enriched cultivation method for isolating marine PHA-producing bacteria.</title>
        <authorList>
            <person name="Zheng W."/>
            <person name="Yu S."/>
            <person name="Huang Y."/>
        </authorList>
    </citation>
    <scope>NUCLEOTIDE SEQUENCE</scope>
    <source>
        <strain evidence="4">SY-2-3</strain>
    </source>
</reference>
<dbReference type="InterPro" id="IPR016181">
    <property type="entry name" value="Acyl_CoA_acyltransferase"/>
</dbReference>
<organism evidence="4 5">
    <name type="scientific">Thalassospira povalilytica</name>
    <dbReference type="NCBI Taxonomy" id="732237"/>
    <lineage>
        <taxon>Bacteria</taxon>
        <taxon>Pseudomonadati</taxon>
        <taxon>Pseudomonadota</taxon>
        <taxon>Alphaproteobacteria</taxon>
        <taxon>Rhodospirillales</taxon>
        <taxon>Thalassospiraceae</taxon>
        <taxon>Thalassospira</taxon>
    </lineage>
</organism>
<keyword evidence="2" id="KW-0012">Acyltransferase</keyword>
<evidence type="ECO:0000256" key="2">
    <source>
        <dbReference type="ARBA" id="ARBA00023315"/>
    </source>
</evidence>
<accession>A0A8I1M819</accession>
<dbReference type="Pfam" id="PF00583">
    <property type="entry name" value="Acetyltransf_1"/>
    <property type="match status" value="1"/>
</dbReference>
<proteinExistence type="predicted"/>
<comment type="caution">
    <text evidence="4">The sequence shown here is derived from an EMBL/GenBank/DDBJ whole genome shotgun (WGS) entry which is preliminary data.</text>
</comment>
<gene>
    <name evidence="4" type="ORF">JF547_11300</name>
</gene>
<evidence type="ECO:0000313" key="5">
    <source>
        <dbReference type="Proteomes" id="UP000664405"/>
    </source>
</evidence>
<dbReference type="EMBL" id="JAEKJW010000002">
    <property type="protein sequence ID" value="MBN8197045.1"/>
    <property type="molecule type" value="Genomic_DNA"/>
</dbReference>
<dbReference type="InterPro" id="IPR000182">
    <property type="entry name" value="GNAT_dom"/>
</dbReference>
<dbReference type="Gene3D" id="3.40.630.30">
    <property type="match status" value="1"/>
</dbReference>
<dbReference type="PROSITE" id="PS51186">
    <property type="entry name" value="GNAT"/>
    <property type="match status" value="1"/>
</dbReference>
<dbReference type="PANTHER" id="PTHR43072:SF23">
    <property type="entry name" value="UPF0039 PROTEIN C11D3.02C"/>
    <property type="match status" value="1"/>
</dbReference>
<keyword evidence="1 4" id="KW-0808">Transferase</keyword>
<feature type="domain" description="N-acetyltransferase" evidence="3">
    <location>
        <begin position="1"/>
        <end position="162"/>
    </location>
</feature>
<dbReference type="GO" id="GO:0016747">
    <property type="term" value="F:acyltransferase activity, transferring groups other than amino-acyl groups"/>
    <property type="evidence" value="ECO:0007669"/>
    <property type="project" value="InterPro"/>
</dbReference>
<dbReference type="SUPFAM" id="SSF55729">
    <property type="entry name" value="Acyl-CoA N-acyltransferases (Nat)"/>
    <property type="match status" value="1"/>
</dbReference>
<dbReference type="CDD" id="cd04301">
    <property type="entry name" value="NAT_SF"/>
    <property type="match status" value="1"/>
</dbReference>
<name>A0A8I1M819_9PROT</name>
<evidence type="ECO:0000256" key="1">
    <source>
        <dbReference type="ARBA" id="ARBA00022679"/>
    </source>
</evidence>